<dbReference type="CDD" id="cd16914">
    <property type="entry name" value="EcfT"/>
    <property type="match status" value="1"/>
</dbReference>
<evidence type="ECO:0000256" key="5">
    <source>
        <dbReference type="ARBA" id="ARBA00023136"/>
    </source>
</evidence>
<keyword evidence="2" id="KW-1003">Cell membrane</keyword>
<dbReference type="InterPro" id="IPR051611">
    <property type="entry name" value="ECF_transporter_component"/>
</dbReference>
<dbReference type="EMBL" id="CP001941">
    <property type="protein sequence ID" value="ADD09176.1"/>
    <property type="molecule type" value="Genomic_DNA"/>
</dbReference>
<dbReference type="PANTHER" id="PTHR34857:SF2">
    <property type="entry name" value="SLL0384 PROTEIN"/>
    <property type="match status" value="1"/>
</dbReference>
<evidence type="ECO:0000313" key="7">
    <source>
        <dbReference type="Proteomes" id="UP000001400"/>
    </source>
</evidence>
<gene>
    <name evidence="6" type="ordered locus">Aboo_1368</name>
</gene>
<dbReference type="GO" id="GO:0043190">
    <property type="term" value="C:ATP-binding cassette (ABC) transporter complex"/>
    <property type="evidence" value="ECO:0007669"/>
    <property type="project" value="InterPro"/>
</dbReference>
<keyword evidence="7" id="KW-1185">Reference proteome</keyword>
<dbReference type="AlphaFoldDB" id="B5ID57"/>
<dbReference type="GeneID" id="8828330"/>
<name>B5ID57_ACIB4</name>
<keyword evidence="3" id="KW-0812">Transmembrane</keyword>
<dbReference type="Pfam" id="PF02361">
    <property type="entry name" value="CbiQ"/>
    <property type="match status" value="1"/>
</dbReference>
<keyword evidence="4" id="KW-1133">Transmembrane helix</keyword>
<evidence type="ECO:0000256" key="3">
    <source>
        <dbReference type="ARBA" id="ARBA00022692"/>
    </source>
</evidence>
<dbReference type="Proteomes" id="UP000001400">
    <property type="component" value="Chromosome"/>
</dbReference>
<keyword evidence="5" id="KW-0472">Membrane</keyword>
<dbReference type="GO" id="GO:0006824">
    <property type="term" value="P:cobalt ion transport"/>
    <property type="evidence" value="ECO:0007669"/>
    <property type="project" value="InterPro"/>
</dbReference>
<dbReference type="InterPro" id="IPR003339">
    <property type="entry name" value="ABC/ECF_trnsptr_transmembrane"/>
</dbReference>
<evidence type="ECO:0000256" key="1">
    <source>
        <dbReference type="ARBA" id="ARBA00004651"/>
    </source>
</evidence>
<evidence type="ECO:0000313" key="6">
    <source>
        <dbReference type="EMBL" id="ADD09176.1"/>
    </source>
</evidence>
<dbReference type="NCBIfam" id="TIGR02454">
    <property type="entry name" value="ECF_T_CbiQ"/>
    <property type="match status" value="1"/>
</dbReference>
<dbReference type="KEGG" id="abi:Aboo_1368"/>
<evidence type="ECO:0000256" key="4">
    <source>
        <dbReference type="ARBA" id="ARBA00022989"/>
    </source>
</evidence>
<dbReference type="eggNOG" id="arCOG02250">
    <property type="taxonomic scope" value="Archaea"/>
</dbReference>
<proteinExistence type="predicted"/>
<reference evidence="6" key="1">
    <citation type="submission" date="2010-02" db="EMBL/GenBank/DDBJ databases">
        <title>Complete sequence of Aciduliprofundum boonei T469.</title>
        <authorList>
            <consortium name="US DOE Joint Genome Institute"/>
            <person name="Lucas S."/>
            <person name="Copeland A."/>
            <person name="Lapidus A."/>
            <person name="Cheng J.-F."/>
            <person name="Bruce D."/>
            <person name="Goodwin L."/>
            <person name="Pitluck S."/>
            <person name="Saunders E."/>
            <person name="Detter J.C."/>
            <person name="Han C."/>
            <person name="Tapia R."/>
            <person name="Land M."/>
            <person name="Hauser L."/>
            <person name="Kyrpides N."/>
            <person name="Mikhailova N."/>
            <person name="Flores G."/>
            <person name="Reysenbach A.-L."/>
            <person name="Woyke T."/>
        </authorList>
    </citation>
    <scope>NUCLEOTIDE SEQUENCE</scope>
    <source>
        <strain evidence="6">T469</strain>
    </source>
</reference>
<dbReference type="InterPro" id="IPR012809">
    <property type="entry name" value="ECF_CbiQ"/>
</dbReference>
<sequence length="268" mass="30600">MNFVNATLKSIKSLEEINIRDSKLHNISAESKIVSVIILLILMIILKSVVSLSLLLLLLIFEALIFERSVFKTWIFVPLFTGIIAIPAIFITPGTPIAHFGFIVITYEGVLAAIHLTLRTLIAVTCVALLTKTTPWEDILESLRLLKIPELFILILFLTFRYIFFLARITEATLLSLKSRMIGKEKILQSWKMYAPLVGNLFIKSYEMQEKIYIAMNARGFNLKKDEVLRSVGVRGINWGYVAVFIFLAFMLLWIDGDLIWILPSWSM</sequence>
<comment type="subcellular location">
    <subcellularLocation>
        <location evidence="1">Cell membrane</location>
        <topology evidence="1">Multi-pass membrane protein</topology>
    </subcellularLocation>
</comment>
<accession>B5ID57</accession>
<dbReference type="HOGENOM" id="CLU_056469_1_0_2"/>
<dbReference type="OrthoDB" id="51610at2157"/>
<organism evidence="6 7">
    <name type="scientific">Aciduliprofundum boonei (strain DSM 19572 / T469)</name>
    <dbReference type="NCBI Taxonomy" id="439481"/>
    <lineage>
        <taxon>Archaea</taxon>
        <taxon>Methanobacteriati</taxon>
        <taxon>Thermoplasmatota</taxon>
        <taxon>DHVE2 group</taxon>
        <taxon>Candidatus Aciduliprofundum</taxon>
    </lineage>
</organism>
<evidence type="ECO:0000256" key="2">
    <source>
        <dbReference type="ARBA" id="ARBA00022475"/>
    </source>
</evidence>
<protein>
    <submittedName>
        <fullName evidence="6">Cobalt ABC transporter, inner membrane subunit CbiQ</fullName>
    </submittedName>
</protein>
<dbReference type="STRING" id="439481.Aboo_1368"/>
<dbReference type="PANTHER" id="PTHR34857">
    <property type="entry name" value="SLL0384 PROTEIN"/>
    <property type="match status" value="1"/>
</dbReference>
<dbReference type="RefSeq" id="WP_008084013.1">
    <property type="nucleotide sequence ID" value="NC_013926.1"/>
</dbReference>